<evidence type="ECO:0000256" key="3">
    <source>
        <dbReference type="ARBA" id="ARBA00022741"/>
    </source>
</evidence>
<dbReference type="Pfam" id="PF00069">
    <property type="entry name" value="Pkinase"/>
    <property type="match status" value="1"/>
</dbReference>
<dbReference type="SUPFAM" id="SSF56112">
    <property type="entry name" value="Protein kinase-like (PK-like)"/>
    <property type="match status" value="1"/>
</dbReference>
<dbReference type="GO" id="GO:0007476">
    <property type="term" value="P:imaginal disc-derived wing morphogenesis"/>
    <property type="evidence" value="ECO:0007669"/>
    <property type="project" value="UniProtKB-ARBA"/>
</dbReference>
<evidence type="ECO:0000256" key="6">
    <source>
        <dbReference type="SAM" id="MobiDB-lite"/>
    </source>
</evidence>
<dbReference type="Gene3D" id="1.10.510.10">
    <property type="entry name" value="Transferase(Phosphotransferase) domain 1"/>
    <property type="match status" value="1"/>
</dbReference>
<dbReference type="PANTHER" id="PTHR24353:SF152">
    <property type="entry name" value="UT01108P-RELATED"/>
    <property type="match status" value="1"/>
</dbReference>
<dbReference type="OrthoDB" id="63267at2759"/>
<dbReference type="GO" id="GO:0004691">
    <property type="term" value="F:cAMP-dependent protein kinase activity"/>
    <property type="evidence" value="ECO:0007669"/>
    <property type="project" value="TreeGrafter"/>
</dbReference>
<keyword evidence="1" id="KW-0723">Serine/threonine-protein kinase</keyword>
<evidence type="ECO:0000259" key="7">
    <source>
        <dbReference type="PROSITE" id="PS50011"/>
    </source>
</evidence>
<dbReference type="FunFam" id="1.10.510.10:FF:000005">
    <property type="entry name" value="cAMP-dependent protein kinase catalytic subunit alpha"/>
    <property type="match status" value="1"/>
</dbReference>
<evidence type="ECO:0000256" key="4">
    <source>
        <dbReference type="ARBA" id="ARBA00022777"/>
    </source>
</evidence>
<dbReference type="InterPro" id="IPR011009">
    <property type="entry name" value="Kinase-like_dom_sf"/>
</dbReference>
<accession>A0A232FLI3</accession>
<dbReference type="InterPro" id="IPR000961">
    <property type="entry name" value="AGC-kinase_C"/>
</dbReference>
<dbReference type="GO" id="GO:0005524">
    <property type="term" value="F:ATP binding"/>
    <property type="evidence" value="ECO:0007669"/>
    <property type="project" value="UniProtKB-KW"/>
</dbReference>
<keyword evidence="3" id="KW-0547">Nucleotide-binding</keyword>
<feature type="compositionally biased region" description="Low complexity" evidence="6">
    <location>
        <begin position="1"/>
        <end position="21"/>
    </location>
</feature>
<proteinExistence type="predicted"/>
<dbReference type="GO" id="GO:0005634">
    <property type="term" value="C:nucleus"/>
    <property type="evidence" value="ECO:0007669"/>
    <property type="project" value="TreeGrafter"/>
</dbReference>
<dbReference type="PROSITE" id="PS00108">
    <property type="entry name" value="PROTEIN_KINASE_ST"/>
    <property type="match status" value="1"/>
</dbReference>
<evidence type="ECO:0000256" key="2">
    <source>
        <dbReference type="ARBA" id="ARBA00022679"/>
    </source>
</evidence>
<organism evidence="9 10">
    <name type="scientific">Trichomalopsis sarcophagae</name>
    <dbReference type="NCBI Taxonomy" id="543379"/>
    <lineage>
        <taxon>Eukaryota</taxon>
        <taxon>Metazoa</taxon>
        <taxon>Ecdysozoa</taxon>
        <taxon>Arthropoda</taxon>
        <taxon>Hexapoda</taxon>
        <taxon>Insecta</taxon>
        <taxon>Pterygota</taxon>
        <taxon>Neoptera</taxon>
        <taxon>Endopterygota</taxon>
        <taxon>Hymenoptera</taxon>
        <taxon>Apocrita</taxon>
        <taxon>Proctotrupomorpha</taxon>
        <taxon>Chalcidoidea</taxon>
        <taxon>Pteromalidae</taxon>
        <taxon>Pteromalinae</taxon>
        <taxon>Trichomalopsis</taxon>
    </lineage>
</organism>
<feature type="domain" description="AGC-kinase C-terminal" evidence="8">
    <location>
        <begin position="324"/>
        <end position="376"/>
    </location>
</feature>
<feature type="domain" description="Protein kinase" evidence="7">
    <location>
        <begin position="66"/>
        <end position="323"/>
    </location>
</feature>
<dbReference type="Gene3D" id="3.30.200.20">
    <property type="entry name" value="Phosphorylase Kinase, domain 1"/>
    <property type="match status" value="1"/>
</dbReference>
<dbReference type="GO" id="GO:0005829">
    <property type="term" value="C:cytosol"/>
    <property type="evidence" value="ECO:0007669"/>
    <property type="project" value="TreeGrafter"/>
</dbReference>
<name>A0A232FLI3_9HYME</name>
<dbReference type="PROSITE" id="PS51285">
    <property type="entry name" value="AGC_KINASE_CTER"/>
    <property type="match status" value="1"/>
</dbReference>
<dbReference type="InterPro" id="IPR008271">
    <property type="entry name" value="Ser/Thr_kinase_AS"/>
</dbReference>
<dbReference type="STRING" id="543379.A0A232FLI3"/>
<reference evidence="9 10" key="1">
    <citation type="journal article" date="2017" name="Curr. Biol.">
        <title>The Evolution of Venom by Co-option of Single-Copy Genes.</title>
        <authorList>
            <person name="Martinson E.O."/>
            <person name="Mrinalini"/>
            <person name="Kelkar Y.D."/>
            <person name="Chang C.H."/>
            <person name="Werren J.H."/>
        </authorList>
    </citation>
    <scope>NUCLEOTIDE SEQUENCE [LARGE SCALE GENOMIC DNA]</scope>
    <source>
        <strain evidence="9 10">Alberta</strain>
        <tissue evidence="9">Whole body</tissue>
    </source>
</reference>
<keyword evidence="4" id="KW-0418">Kinase</keyword>
<evidence type="ECO:0000256" key="1">
    <source>
        <dbReference type="ARBA" id="ARBA00022527"/>
    </source>
</evidence>
<comment type="caution">
    <text evidence="9">The sequence shown here is derived from an EMBL/GenBank/DDBJ whole genome shotgun (WGS) entry which is preliminary data.</text>
</comment>
<evidence type="ECO:0008006" key="11">
    <source>
        <dbReference type="Google" id="ProtNLM"/>
    </source>
</evidence>
<dbReference type="Proteomes" id="UP000215335">
    <property type="component" value="Unassembled WGS sequence"/>
</dbReference>
<dbReference type="GO" id="GO:0005952">
    <property type="term" value="C:cAMP-dependent protein kinase complex"/>
    <property type="evidence" value="ECO:0007669"/>
    <property type="project" value="TreeGrafter"/>
</dbReference>
<dbReference type="PROSITE" id="PS50011">
    <property type="entry name" value="PROTEIN_KINASE_DOM"/>
    <property type="match status" value="1"/>
</dbReference>
<dbReference type="PANTHER" id="PTHR24353">
    <property type="entry name" value="CYCLIC NUCLEOTIDE-DEPENDENT PROTEIN KINASE"/>
    <property type="match status" value="1"/>
</dbReference>
<evidence type="ECO:0000313" key="9">
    <source>
        <dbReference type="EMBL" id="OXU31370.1"/>
    </source>
</evidence>
<dbReference type="SMART" id="SM00133">
    <property type="entry name" value="S_TK_X"/>
    <property type="match status" value="1"/>
</dbReference>
<gene>
    <name evidence="9" type="ORF">TSAR_014943</name>
</gene>
<dbReference type="SMART" id="SM00220">
    <property type="entry name" value="S_TKc"/>
    <property type="match status" value="1"/>
</dbReference>
<sequence>MSITSRPISSKSSNKRPISSIDARRREQTFKEYETILEGLKQSFDERWKLNVAANSEENGAKFEDFERFRTLGTGAFGRVILVKHKADGGYHAMKILDKAKIVKMKQVEPTHNEKHILWSIRFPFVVYLEYCFKDNSYIYMVLPFINGGEMFSHLRKIGKFDEALARFYAAQVALALEYLHKCSLVYRDLKPENILIDHAGYIRVTDFGFSKMIENRQVLTWTLCGTPEYLAPEIILSKGYGKCVDWWSFGVLVYEMNAGYSPFYSHNPMKTYEKISAGKYRCPAFFNEDLKDLIKNLLQVDLTRRYGNLKGGSMDIKKHKWFQKIDWLKIYNRAVVPSFIPHVSSPGDVSNFEKYEEEELVVGEEELFAKEFENF</sequence>
<evidence type="ECO:0000256" key="5">
    <source>
        <dbReference type="ARBA" id="ARBA00022840"/>
    </source>
</evidence>
<dbReference type="AlphaFoldDB" id="A0A232FLI3"/>
<keyword evidence="5" id="KW-0067">ATP-binding</keyword>
<evidence type="ECO:0000313" key="10">
    <source>
        <dbReference type="Proteomes" id="UP000215335"/>
    </source>
</evidence>
<keyword evidence="2" id="KW-0808">Transferase</keyword>
<protein>
    <recommendedName>
        <fullName evidence="11">Protein kinase domain-containing protein</fullName>
    </recommendedName>
</protein>
<dbReference type="EMBL" id="NNAY01000065">
    <property type="protein sequence ID" value="OXU31370.1"/>
    <property type="molecule type" value="Genomic_DNA"/>
</dbReference>
<evidence type="ECO:0000259" key="8">
    <source>
        <dbReference type="PROSITE" id="PS51285"/>
    </source>
</evidence>
<dbReference type="InterPro" id="IPR000719">
    <property type="entry name" value="Prot_kinase_dom"/>
</dbReference>
<feature type="region of interest" description="Disordered" evidence="6">
    <location>
        <begin position="1"/>
        <end position="23"/>
    </location>
</feature>
<keyword evidence="10" id="KW-1185">Reference proteome</keyword>